<dbReference type="EMBL" id="CP000555">
    <property type="protein sequence ID" value="ABM95757.1"/>
    <property type="molecule type" value="Genomic_DNA"/>
</dbReference>
<dbReference type="STRING" id="420662.Mpe_A2803"/>
<protein>
    <submittedName>
        <fullName evidence="2">Putative ABC-type Co2+ transport system, periplasmic component</fullName>
    </submittedName>
</protein>
<dbReference type="InterPro" id="IPR019613">
    <property type="entry name" value="DUF4198"/>
</dbReference>
<keyword evidence="1" id="KW-0732">Signal</keyword>
<evidence type="ECO:0000313" key="2">
    <source>
        <dbReference type="EMBL" id="ABM95757.1"/>
    </source>
</evidence>
<feature type="signal peptide" evidence="1">
    <location>
        <begin position="1"/>
        <end position="22"/>
    </location>
</feature>
<dbReference type="Proteomes" id="UP000000366">
    <property type="component" value="Chromosome"/>
</dbReference>
<evidence type="ECO:0000313" key="3">
    <source>
        <dbReference type="Proteomes" id="UP000000366"/>
    </source>
</evidence>
<dbReference type="RefSeq" id="WP_011830386.1">
    <property type="nucleotide sequence ID" value="NC_008825.1"/>
</dbReference>
<dbReference type="KEGG" id="mpt:Mpe_A2803"/>
<dbReference type="eggNOG" id="COG5266">
    <property type="taxonomic scope" value="Bacteria"/>
</dbReference>
<name>A2SJL8_METPP</name>
<accession>A2SJL8</accession>
<sequence>MIARHPSLHVLIAAALAGTALSARSHDAWIAAKGEAYAVLYGHGEQVEAYVPAKVKSLSALDARGAAIAVKRQDGSDAVRATLSQAPSLMTLHFDNGYWSKTAGADATSKNLPKNEVPGAVSAVHSVKYGKTVFAWSAAVTKPQGQRLELVPLSSAAPAAGKSLPVQVLWDGKPLAGAKLVRAEYSKEAPIEADAEGKAQVPVVAGEQTLSVNRKQDLANDPRADSESISANLVFTVH</sequence>
<feature type="chain" id="PRO_5002645858" evidence="1">
    <location>
        <begin position="23"/>
        <end position="238"/>
    </location>
</feature>
<reference evidence="2 3" key="1">
    <citation type="journal article" date="2007" name="J. Bacteriol.">
        <title>Whole-genome analysis of the methyl tert-butyl ether-degrading beta-proteobacterium Methylibium petroleiphilum PM1.</title>
        <authorList>
            <person name="Kane S.R."/>
            <person name="Chakicherla A.Y."/>
            <person name="Chain P.S.G."/>
            <person name="Schmidt R."/>
            <person name="Shin M.W."/>
            <person name="Legler T.C."/>
            <person name="Scow K.M."/>
            <person name="Larimer F.W."/>
            <person name="Lucas S.M."/>
            <person name="Richardson P.M."/>
            <person name="Hristova K.R."/>
        </authorList>
    </citation>
    <scope>NUCLEOTIDE SEQUENCE [LARGE SCALE GENOMIC DNA]</scope>
    <source>
        <strain evidence="3">ATCC BAA-1232 / LMG 22953 / PM1</strain>
    </source>
</reference>
<gene>
    <name evidence="2" type="ordered locus">Mpe_A2803</name>
</gene>
<dbReference type="Pfam" id="PF10670">
    <property type="entry name" value="DUF4198"/>
    <property type="match status" value="1"/>
</dbReference>
<keyword evidence="3" id="KW-1185">Reference proteome</keyword>
<organism evidence="2 3">
    <name type="scientific">Methylibium petroleiphilum (strain ATCC BAA-1232 / LMG 22953 / PM1)</name>
    <dbReference type="NCBI Taxonomy" id="420662"/>
    <lineage>
        <taxon>Bacteria</taxon>
        <taxon>Pseudomonadati</taxon>
        <taxon>Pseudomonadota</taxon>
        <taxon>Betaproteobacteria</taxon>
        <taxon>Burkholderiales</taxon>
        <taxon>Sphaerotilaceae</taxon>
        <taxon>Methylibium</taxon>
    </lineage>
</organism>
<proteinExistence type="predicted"/>
<dbReference type="HOGENOM" id="CLU_096093_0_1_4"/>
<dbReference type="AlphaFoldDB" id="A2SJL8"/>
<evidence type="ECO:0000256" key="1">
    <source>
        <dbReference type="SAM" id="SignalP"/>
    </source>
</evidence>